<reference evidence="7" key="1">
    <citation type="submission" date="2023-08" db="EMBL/GenBank/DDBJ databases">
        <authorList>
            <person name="Chen Y."/>
            <person name="Shah S."/>
            <person name="Dougan E. K."/>
            <person name="Thang M."/>
            <person name="Chan C."/>
        </authorList>
    </citation>
    <scope>NUCLEOTIDE SEQUENCE</scope>
</reference>
<organism evidence="7 8">
    <name type="scientific">Effrenium voratum</name>
    <dbReference type="NCBI Taxonomy" id="2562239"/>
    <lineage>
        <taxon>Eukaryota</taxon>
        <taxon>Sar</taxon>
        <taxon>Alveolata</taxon>
        <taxon>Dinophyceae</taxon>
        <taxon>Suessiales</taxon>
        <taxon>Symbiodiniaceae</taxon>
        <taxon>Effrenium</taxon>
    </lineage>
</organism>
<proteinExistence type="predicted"/>
<evidence type="ECO:0000259" key="6">
    <source>
        <dbReference type="SMART" id="SM00223"/>
    </source>
</evidence>
<dbReference type="InterPro" id="IPR003609">
    <property type="entry name" value="Pan_app"/>
</dbReference>
<feature type="transmembrane region" description="Helical" evidence="4">
    <location>
        <begin position="149"/>
        <end position="171"/>
    </location>
</feature>
<evidence type="ECO:0000256" key="4">
    <source>
        <dbReference type="SAM" id="Phobius"/>
    </source>
</evidence>
<dbReference type="GO" id="GO:0005576">
    <property type="term" value="C:extracellular region"/>
    <property type="evidence" value="ECO:0007669"/>
    <property type="project" value="InterPro"/>
</dbReference>
<keyword evidence="8" id="KW-1185">Reference proteome</keyword>
<evidence type="ECO:0000256" key="3">
    <source>
        <dbReference type="SAM" id="MobiDB-lite"/>
    </source>
</evidence>
<keyword evidence="4" id="KW-1133">Transmembrane helix</keyword>
<dbReference type="InterPro" id="IPR000177">
    <property type="entry name" value="Apple"/>
</dbReference>
<feature type="compositionally biased region" description="Basic and acidic residues" evidence="3">
    <location>
        <begin position="187"/>
        <end position="203"/>
    </location>
</feature>
<accession>A0AA36J8M7</accession>
<evidence type="ECO:0000313" key="8">
    <source>
        <dbReference type="Proteomes" id="UP001178507"/>
    </source>
</evidence>
<dbReference type="SMART" id="SM00223">
    <property type="entry name" value="APPLE"/>
    <property type="match status" value="1"/>
</dbReference>
<dbReference type="EMBL" id="CAUJNA010003372">
    <property type="protein sequence ID" value="CAJ1400471.1"/>
    <property type="molecule type" value="Genomic_DNA"/>
</dbReference>
<comment type="caution">
    <text evidence="7">The sequence shown here is derived from an EMBL/GenBank/DDBJ whole genome shotgun (WGS) entry which is preliminary data.</text>
</comment>
<keyword evidence="5" id="KW-0732">Signal</keyword>
<dbReference type="AlphaFoldDB" id="A0AA36J8M7"/>
<evidence type="ECO:0000256" key="5">
    <source>
        <dbReference type="SAM" id="SignalP"/>
    </source>
</evidence>
<dbReference type="Proteomes" id="UP001178507">
    <property type="component" value="Unassembled WGS sequence"/>
</dbReference>
<dbReference type="Gene3D" id="3.50.4.10">
    <property type="entry name" value="Hepatocyte Growth Factor"/>
    <property type="match status" value="1"/>
</dbReference>
<keyword evidence="1" id="KW-0677">Repeat</keyword>
<sequence>MFVLVLALASISVARGSVPPCAQEGVAYKDPAVTRKNGGKPYDALACQMYCETTPDCNFFTYYQESKDCWLLGADAIMTPNVAGAVSGPEDCNHMREGSNVATSEPNPLSKYPDVKVAPQSPEISERVAAQDDTDGVLAASSGGSDFPFGWVLGGAAAGLGVAGLGALLWTKSGGMGRSRKRTSRGVKVDGKDQTGVSSEDRPLMQGTVPVPSPFQPAFQMQSMPQATPYFAPPSPMMNQPYRMPAYGHPPQAYAPRYYA</sequence>
<name>A0AA36J8M7_9DINO</name>
<keyword evidence="2" id="KW-1015">Disulfide bond</keyword>
<evidence type="ECO:0000256" key="2">
    <source>
        <dbReference type="ARBA" id="ARBA00023157"/>
    </source>
</evidence>
<gene>
    <name evidence="7" type="ORF">EVOR1521_LOCUS23800</name>
</gene>
<evidence type="ECO:0000313" key="7">
    <source>
        <dbReference type="EMBL" id="CAJ1400471.1"/>
    </source>
</evidence>
<dbReference type="GO" id="GO:0006508">
    <property type="term" value="P:proteolysis"/>
    <property type="evidence" value="ECO:0007669"/>
    <property type="project" value="InterPro"/>
</dbReference>
<feature type="signal peptide" evidence="5">
    <location>
        <begin position="1"/>
        <end position="16"/>
    </location>
</feature>
<protein>
    <recommendedName>
        <fullName evidence="6">Apple domain-containing protein</fullName>
    </recommendedName>
</protein>
<dbReference type="SUPFAM" id="SSF57414">
    <property type="entry name" value="Hairpin loop containing domain-like"/>
    <property type="match status" value="1"/>
</dbReference>
<keyword evidence="4" id="KW-0812">Transmembrane</keyword>
<feature type="domain" description="Apple" evidence="6">
    <location>
        <begin position="21"/>
        <end position="92"/>
    </location>
</feature>
<feature type="region of interest" description="Disordered" evidence="3">
    <location>
        <begin position="174"/>
        <end position="208"/>
    </location>
</feature>
<feature type="region of interest" description="Disordered" evidence="3">
    <location>
        <begin position="96"/>
        <end position="116"/>
    </location>
</feature>
<feature type="chain" id="PRO_5041429419" description="Apple domain-containing protein" evidence="5">
    <location>
        <begin position="17"/>
        <end position="260"/>
    </location>
</feature>
<dbReference type="Pfam" id="PF00024">
    <property type="entry name" value="PAN_1"/>
    <property type="match status" value="1"/>
</dbReference>
<evidence type="ECO:0000256" key="1">
    <source>
        <dbReference type="ARBA" id="ARBA00022737"/>
    </source>
</evidence>
<keyword evidence="4" id="KW-0472">Membrane</keyword>